<keyword evidence="6 10" id="KW-0648">Protein biosynthesis</keyword>
<evidence type="ECO:0000256" key="6">
    <source>
        <dbReference type="ARBA" id="ARBA00022917"/>
    </source>
</evidence>
<accession>A0A1F7TXQ9</accession>
<evidence type="ECO:0000313" key="12">
    <source>
        <dbReference type="EMBL" id="OGL70785.1"/>
    </source>
</evidence>
<comment type="catalytic activity">
    <reaction evidence="9 10">
        <text>L-glutamyl-tRNA(Gln) + L-glutamine + ATP + H2O = L-glutaminyl-tRNA(Gln) + L-glutamate + ADP + phosphate + H(+)</text>
        <dbReference type="Rhea" id="RHEA:17521"/>
        <dbReference type="Rhea" id="RHEA-COMP:9681"/>
        <dbReference type="Rhea" id="RHEA-COMP:9684"/>
        <dbReference type="ChEBI" id="CHEBI:15377"/>
        <dbReference type="ChEBI" id="CHEBI:15378"/>
        <dbReference type="ChEBI" id="CHEBI:29985"/>
        <dbReference type="ChEBI" id="CHEBI:30616"/>
        <dbReference type="ChEBI" id="CHEBI:43474"/>
        <dbReference type="ChEBI" id="CHEBI:58359"/>
        <dbReference type="ChEBI" id="CHEBI:78520"/>
        <dbReference type="ChEBI" id="CHEBI:78521"/>
        <dbReference type="ChEBI" id="CHEBI:456216"/>
    </reaction>
</comment>
<evidence type="ECO:0000256" key="4">
    <source>
        <dbReference type="ARBA" id="ARBA00022741"/>
    </source>
</evidence>
<dbReference type="Pfam" id="PF02934">
    <property type="entry name" value="GatB_N"/>
    <property type="match status" value="1"/>
</dbReference>
<dbReference type="Proteomes" id="UP000177097">
    <property type="component" value="Unassembled WGS sequence"/>
</dbReference>
<comment type="catalytic activity">
    <reaction evidence="8 10">
        <text>L-aspartyl-tRNA(Asn) + L-glutamine + ATP + H2O = L-asparaginyl-tRNA(Asn) + L-glutamate + ADP + phosphate + 2 H(+)</text>
        <dbReference type="Rhea" id="RHEA:14513"/>
        <dbReference type="Rhea" id="RHEA-COMP:9674"/>
        <dbReference type="Rhea" id="RHEA-COMP:9677"/>
        <dbReference type="ChEBI" id="CHEBI:15377"/>
        <dbReference type="ChEBI" id="CHEBI:15378"/>
        <dbReference type="ChEBI" id="CHEBI:29985"/>
        <dbReference type="ChEBI" id="CHEBI:30616"/>
        <dbReference type="ChEBI" id="CHEBI:43474"/>
        <dbReference type="ChEBI" id="CHEBI:58359"/>
        <dbReference type="ChEBI" id="CHEBI:78515"/>
        <dbReference type="ChEBI" id="CHEBI:78516"/>
        <dbReference type="ChEBI" id="CHEBI:456216"/>
    </reaction>
</comment>
<gene>
    <name evidence="10" type="primary">gatB</name>
    <name evidence="12" type="ORF">A3C17_02255</name>
</gene>
<dbReference type="SUPFAM" id="SSF55931">
    <property type="entry name" value="Glutamine synthetase/guanido kinase"/>
    <property type="match status" value="1"/>
</dbReference>
<dbReference type="InterPro" id="IPR006075">
    <property type="entry name" value="Asn/Gln-tRNA_Trfase_suB/E_cat"/>
</dbReference>
<evidence type="ECO:0000256" key="1">
    <source>
        <dbReference type="ARBA" id="ARBA00005306"/>
    </source>
</evidence>
<dbReference type="InterPro" id="IPR003789">
    <property type="entry name" value="Asn/Gln_tRNA_amidoTrase-B-like"/>
</dbReference>
<feature type="domain" description="Asn/Gln amidotransferase" evidence="11">
    <location>
        <begin position="359"/>
        <end position="508"/>
    </location>
</feature>
<dbReference type="SUPFAM" id="SSF89095">
    <property type="entry name" value="GatB/YqeY motif"/>
    <property type="match status" value="1"/>
</dbReference>
<proteinExistence type="inferred from homology"/>
<evidence type="ECO:0000256" key="2">
    <source>
        <dbReference type="ARBA" id="ARBA00011123"/>
    </source>
</evidence>
<evidence type="ECO:0000256" key="3">
    <source>
        <dbReference type="ARBA" id="ARBA00022598"/>
    </source>
</evidence>
<dbReference type="Pfam" id="PF02637">
    <property type="entry name" value="GatB_Yqey"/>
    <property type="match status" value="1"/>
</dbReference>
<dbReference type="InterPro" id="IPR017958">
    <property type="entry name" value="Gln-tRNA_amidoTrfase_suB_CS"/>
</dbReference>
<dbReference type="PROSITE" id="PS01234">
    <property type="entry name" value="GATB"/>
    <property type="match status" value="1"/>
</dbReference>
<dbReference type="EC" id="6.3.5.-" evidence="10"/>
<evidence type="ECO:0000313" key="13">
    <source>
        <dbReference type="Proteomes" id="UP000177097"/>
    </source>
</evidence>
<reference evidence="12 13" key="1">
    <citation type="journal article" date="2016" name="Nat. Commun.">
        <title>Thousands of microbial genomes shed light on interconnected biogeochemical processes in an aquifer system.</title>
        <authorList>
            <person name="Anantharaman K."/>
            <person name="Brown C.T."/>
            <person name="Hug L.A."/>
            <person name="Sharon I."/>
            <person name="Castelle C.J."/>
            <person name="Probst A.J."/>
            <person name="Thomas B.C."/>
            <person name="Singh A."/>
            <person name="Wilkins M.J."/>
            <person name="Karaoz U."/>
            <person name="Brodie E.L."/>
            <person name="Williams K.H."/>
            <person name="Hubbard S.S."/>
            <person name="Banfield J.F."/>
        </authorList>
    </citation>
    <scope>NUCLEOTIDE SEQUENCE [LARGE SCALE GENOMIC DNA]</scope>
</reference>
<dbReference type="STRING" id="1802389.A3C17_02255"/>
<dbReference type="GO" id="GO:0006412">
    <property type="term" value="P:translation"/>
    <property type="evidence" value="ECO:0007669"/>
    <property type="project" value="UniProtKB-UniRule"/>
</dbReference>
<evidence type="ECO:0000256" key="10">
    <source>
        <dbReference type="HAMAP-Rule" id="MF_00121"/>
    </source>
</evidence>
<organism evidence="12 13">
    <name type="scientific">Candidatus Uhrbacteria bacterium RIFCSPHIGHO2_02_FULL_53_13</name>
    <dbReference type="NCBI Taxonomy" id="1802389"/>
    <lineage>
        <taxon>Bacteria</taxon>
        <taxon>Candidatus Uhriibacteriota</taxon>
    </lineage>
</organism>
<dbReference type="HAMAP" id="MF_00121">
    <property type="entry name" value="GatB"/>
    <property type="match status" value="1"/>
</dbReference>
<comment type="caution">
    <text evidence="12">The sequence shown here is derived from an EMBL/GenBank/DDBJ whole genome shotgun (WGS) entry which is preliminary data.</text>
</comment>
<dbReference type="InterPro" id="IPR004413">
    <property type="entry name" value="GatB"/>
</dbReference>
<evidence type="ECO:0000256" key="9">
    <source>
        <dbReference type="ARBA" id="ARBA00047913"/>
    </source>
</evidence>
<comment type="function">
    <text evidence="7 10">Allows the formation of correctly charged Asn-tRNA(Asn) or Gln-tRNA(Gln) through the transamidation of misacylated Asp-tRNA(Asn) or Glu-tRNA(Gln) in organisms which lack either or both of asparaginyl-tRNA or glutaminyl-tRNA synthetases. The reaction takes place in the presence of glutamine and ATP through an activated phospho-Asp-tRNA(Asn) or phospho-Glu-tRNA(Gln).</text>
</comment>
<evidence type="ECO:0000259" key="11">
    <source>
        <dbReference type="SMART" id="SM00845"/>
    </source>
</evidence>
<dbReference type="FunFam" id="1.10.10.410:FF:000001">
    <property type="entry name" value="Aspartyl/glutamyl-tRNA(Asn/Gln) amidotransferase subunit B"/>
    <property type="match status" value="1"/>
</dbReference>
<dbReference type="InterPro" id="IPR018027">
    <property type="entry name" value="Asn/Gln_amidotransferase"/>
</dbReference>
<dbReference type="PANTHER" id="PTHR11659">
    <property type="entry name" value="GLUTAMYL-TRNA GLN AMIDOTRANSFERASE SUBUNIT B MITOCHONDRIAL AND PROKARYOTIC PET112-RELATED"/>
    <property type="match status" value="1"/>
</dbReference>
<dbReference type="Gene3D" id="1.10.10.410">
    <property type="match status" value="1"/>
</dbReference>
<dbReference type="AlphaFoldDB" id="A0A1F7TXQ9"/>
<sequence>MEHRRLETVIGLEIHVQLRTKTKMFCGCDNDAEHAPPNTLLCPVCVGHPGTLPSPNAQAIRYAVRIGLALGCKINSPIFFDRKHYIYPDLPKGYQISQFDVPVCGEGRLRVEIPSSKHGDIEIRIERAHLEEDAAKNIHRNGQTLVDFNRAGTPLVEIVTRPDFRSPKEAKAFLQELRRIMRYLGVSNADMEKGHLRCDANISLRPVDERGLPIGRTYYPKTEVKNMNSFKAVERALEFEIVRQTDLWSTNSPPAQTTTRGWNESKQTTELQRVKEDSADYRYMREPDIPPIDLTDAIDEEKHRLPELPAAKRARFKDEYGFGTKDVWALTDEPSTADFVERTMSELVSWLVASPDTDGTPEEIAEAHRHALAKLASTWIGTKLVGVLAARGESISTTDLSPENMAELMRLVFERKLNNTAALTVLEYMLDSGQGPETVMQERQLSSMDDETALGEIIDGILANHPSHVDDYKSGKTVLLQFFVGMVQKETGGKANPHLTKSILEKKLR</sequence>
<dbReference type="GO" id="GO:0005524">
    <property type="term" value="F:ATP binding"/>
    <property type="evidence" value="ECO:0007669"/>
    <property type="project" value="UniProtKB-KW"/>
</dbReference>
<evidence type="ECO:0000256" key="8">
    <source>
        <dbReference type="ARBA" id="ARBA00047380"/>
    </source>
</evidence>
<comment type="similarity">
    <text evidence="1 10">Belongs to the GatB/GatE family. GatB subfamily.</text>
</comment>
<dbReference type="NCBIfam" id="NF004012">
    <property type="entry name" value="PRK05477.1-2"/>
    <property type="match status" value="1"/>
</dbReference>
<keyword evidence="5 10" id="KW-0067">ATP-binding</keyword>
<dbReference type="SMART" id="SM00845">
    <property type="entry name" value="GatB_Yqey"/>
    <property type="match status" value="1"/>
</dbReference>
<dbReference type="GO" id="GO:0050567">
    <property type="term" value="F:glutaminyl-tRNA synthase (glutamine-hydrolyzing) activity"/>
    <property type="evidence" value="ECO:0007669"/>
    <property type="project" value="UniProtKB-UniRule"/>
</dbReference>
<dbReference type="InterPro" id="IPR023168">
    <property type="entry name" value="GatB_Yqey_C_2"/>
</dbReference>
<name>A0A1F7TXQ9_9BACT</name>
<dbReference type="NCBIfam" id="NF004014">
    <property type="entry name" value="PRK05477.1-4"/>
    <property type="match status" value="1"/>
</dbReference>
<evidence type="ECO:0000256" key="5">
    <source>
        <dbReference type="ARBA" id="ARBA00022840"/>
    </source>
</evidence>
<dbReference type="InterPro" id="IPR014746">
    <property type="entry name" value="Gln_synth/guanido_kin_cat_dom"/>
</dbReference>
<dbReference type="GO" id="GO:0050566">
    <property type="term" value="F:asparaginyl-tRNA synthase (glutamine-hydrolyzing) activity"/>
    <property type="evidence" value="ECO:0007669"/>
    <property type="project" value="RHEA"/>
</dbReference>
<dbReference type="NCBIfam" id="TIGR00133">
    <property type="entry name" value="gatB"/>
    <property type="match status" value="1"/>
</dbReference>
<protein>
    <recommendedName>
        <fullName evidence="10">Aspartyl/glutamyl-tRNA(Asn/Gln) amidotransferase subunit B</fullName>
        <shortName evidence="10">Asp/Glu-ADT subunit B</shortName>
        <ecNumber evidence="10">6.3.5.-</ecNumber>
    </recommendedName>
</protein>
<dbReference type="InterPro" id="IPR017959">
    <property type="entry name" value="Asn/Gln-tRNA_amidoTrfase_suB/E"/>
</dbReference>
<keyword evidence="4 10" id="KW-0547">Nucleotide-binding</keyword>
<evidence type="ECO:0000256" key="7">
    <source>
        <dbReference type="ARBA" id="ARBA00024799"/>
    </source>
</evidence>
<comment type="subunit">
    <text evidence="2 10">Heterotrimer of A, B and C subunits.</text>
</comment>
<keyword evidence="3 10" id="KW-0436">Ligase</keyword>
<dbReference type="EMBL" id="MGDX01000024">
    <property type="protein sequence ID" value="OGL70785.1"/>
    <property type="molecule type" value="Genomic_DNA"/>
</dbReference>